<keyword evidence="2" id="KW-0378">Hydrolase</keyword>
<keyword evidence="5" id="KW-1185">Reference proteome</keyword>
<evidence type="ECO:0000256" key="2">
    <source>
        <dbReference type="ARBA" id="ARBA00022801"/>
    </source>
</evidence>
<dbReference type="Pfam" id="PF10503">
    <property type="entry name" value="Esterase_PHB"/>
    <property type="match status" value="1"/>
</dbReference>
<gene>
    <name evidence="4" type="ORF">FOZ76_27190</name>
</gene>
<keyword evidence="1" id="KW-0732">Signal</keyword>
<dbReference type="Gene3D" id="3.40.50.1820">
    <property type="entry name" value="alpha/beta hydrolase"/>
    <property type="match status" value="1"/>
</dbReference>
<dbReference type="PANTHER" id="PTHR43037:SF1">
    <property type="entry name" value="BLL1128 PROTEIN"/>
    <property type="match status" value="1"/>
</dbReference>
<dbReference type="Proteomes" id="UP000318405">
    <property type="component" value="Unassembled WGS sequence"/>
</dbReference>
<evidence type="ECO:0000256" key="3">
    <source>
        <dbReference type="SAM" id="MobiDB-lite"/>
    </source>
</evidence>
<evidence type="ECO:0000313" key="4">
    <source>
        <dbReference type="EMBL" id="TSH88273.1"/>
    </source>
</evidence>
<dbReference type="GO" id="GO:0016787">
    <property type="term" value="F:hydrolase activity"/>
    <property type="evidence" value="ECO:0007669"/>
    <property type="project" value="UniProtKB-KW"/>
</dbReference>
<dbReference type="OrthoDB" id="9767239at2"/>
<sequence>MAMARSLRIGLPLSLPTQAATFMPKRLDKLWMQSTRRLTRLQKKVWKSALRRAKDAWSTTGATPKKSQRKPANPRAGAQAALPRLVPAWQAQRRHLAGPGFILSYCLYKPEQGAPDGMPLLVMLHGCKQTAEDFAQGTRMNQLADKQGFAVLYPQQSTTRNATRCWRWFQPTEAAGLREADAIANLIRLLLASGSYDPSRVYVAGLSAGAGMSALVGLRHPDLVAAVALHSSPVVGAAQGAMGGLHTMRRGALREPIGLIDAVSAPALRELGLPALLLHGERDTAVGARNLRQLTAQFCHLNEVDESALAQRTVAAGTRREHRIAELRRGGRPIVTVIEMPGLEHAWSGGDAAVPYHGGHGPQASALIWRFFRQQRRELPG</sequence>
<dbReference type="SUPFAM" id="SSF53474">
    <property type="entry name" value="alpha/beta-Hydrolases"/>
    <property type="match status" value="1"/>
</dbReference>
<organism evidence="4 5">
    <name type="scientific">Verticiella sediminum</name>
    <dbReference type="NCBI Taxonomy" id="1247510"/>
    <lineage>
        <taxon>Bacteria</taxon>
        <taxon>Pseudomonadati</taxon>
        <taxon>Pseudomonadota</taxon>
        <taxon>Betaproteobacteria</taxon>
        <taxon>Burkholderiales</taxon>
        <taxon>Alcaligenaceae</taxon>
        <taxon>Verticiella</taxon>
    </lineage>
</organism>
<accession>A0A556A5V7</accession>
<protein>
    <submittedName>
        <fullName evidence="4">PHB depolymerase family esterase</fullName>
    </submittedName>
</protein>
<evidence type="ECO:0000313" key="5">
    <source>
        <dbReference type="Proteomes" id="UP000318405"/>
    </source>
</evidence>
<dbReference type="NCBIfam" id="TIGR01840">
    <property type="entry name" value="esterase_phb"/>
    <property type="match status" value="1"/>
</dbReference>
<reference evidence="4 5" key="1">
    <citation type="submission" date="2019-07" db="EMBL/GenBank/DDBJ databases">
        <title>Qingshengfaniella alkalisoli gen. nov., sp. nov., isolated from saline soil.</title>
        <authorList>
            <person name="Xu L."/>
            <person name="Huang X.-X."/>
            <person name="Sun J.-Q."/>
        </authorList>
    </citation>
    <scope>NUCLEOTIDE SEQUENCE [LARGE SCALE GENOMIC DNA]</scope>
    <source>
        <strain evidence="4 5">DSM 27279</strain>
    </source>
</reference>
<comment type="caution">
    <text evidence="4">The sequence shown here is derived from an EMBL/GenBank/DDBJ whole genome shotgun (WGS) entry which is preliminary data.</text>
</comment>
<dbReference type="InterPro" id="IPR029058">
    <property type="entry name" value="AB_hydrolase_fold"/>
</dbReference>
<dbReference type="AlphaFoldDB" id="A0A556A5V7"/>
<evidence type="ECO:0000256" key="1">
    <source>
        <dbReference type="ARBA" id="ARBA00022729"/>
    </source>
</evidence>
<dbReference type="PANTHER" id="PTHR43037">
    <property type="entry name" value="UNNAMED PRODUCT-RELATED"/>
    <property type="match status" value="1"/>
</dbReference>
<dbReference type="InterPro" id="IPR050955">
    <property type="entry name" value="Plant_Biomass_Hydrol_Est"/>
</dbReference>
<proteinExistence type="predicted"/>
<dbReference type="EMBL" id="VLTJ01000046">
    <property type="protein sequence ID" value="TSH88273.1"/>
    <property type="molecule type" value="Genomic_DNA"/>
</dbReference>
<name>A0A556A5V7_9BURK</name>
<feature type="region of interest" description="Disordered" evidence="3">
    <location>
        <begin position="56"/>
        <end position="79"/>
    </location>
</feature>
<dbReference type="GO" id="GO:0005576">
    <property type="term" value="C:extracellular region"/>
    <property type="evidence" value="ECO:0007669"/>
    <property type="project" value="InterPro"/>
</dbReference>
<dbReference type="InterPro" id="IPR010126">
    <property type="entry name" value="Esterase_phb"/>
</dbReference>